<organism evidence="2 3">
    <name type="scientific">Datura stramonium</name>
    <name type="common">Jimsonweed</name>
    <name type="synonym">Common thornapple</name>
    <dbReference type="NCBI Taxonomy" id="4076"/>
    <lineage>
        <taxon>Eukaryota</taxon>
        <taxon>Viridiplantae</taxon>
        <taxon>Streptophyta</taxon>
        <taxon>Embryophyta</taxon>
        <taxon>Tracheophyta</taxon>
        <taxon>Spermatophyta</taxon>
        <taxon>Magnoliopsida</taxon>
        <taxon>eudicotyledons</taxon>
        <taxon>Gunneridae</taxon>
        <taxon>Pentapetalae</taxon>
        <taxon>asterids</taxon>
        <taxon>lamiids</taxon>
        <taxon>Solanales</taxon>
        <taxon>Solanaceae</taxon>
        <taxon>Solanoideae</taxon>
        <taxon>Datureae</taxon>
        <taxon>Datura</taxon>
    </lineage>
</organism>
<gene>
    <name evidence="2" type="ORF">HAX54_027518</name>
</gene>
<dbReference type="EMBL" id="JACEIK010000334">
    <property type="protein sequence ID" value="MCD7455259.1"/>
    <property type="molecule type" value="Genomic_DNA"/>
</dbReference>
<feature type="compositionally biased region" description="Low complexity" evidence="1">
    <location>
        <begin position="69"/>
        <end position="83"/>
    </location>
</feature>
<reference evidence="2 3" key="1">
    <citation type="journal article" date="2021" name="BMC Genomics">
        <title>Datura genome reveals duplications of psychoactive alkaloid biosynthetic genes and high mutation rate following tissue culture.</title>
        <authorList>
            <person name="Rajewski A."/>
            <person name="Carter-House D."/>
            <person name="Stajich J."/>
            <person name="Litt A."/>
        </authorList>
    </citation>
    <scope>NUCLEOTIDE SEQUENCE [LARGE SCALE GENOMIC DNA]</scope>
    <source>
        <strain evidence="2">AR-01</strain>
    </source>
</reference>
<evidence type="ECO:0000313" key="3">
    <source>
        <dbReference type="Proteomes" id="UP000823775"/>
    </source>
</evidence>
<keyword evidence="3" id="KW-1185">Reference proteome</keyword>
<accession>A0ABS8S8T5</accession>
<comment type="caution">
    <text evidence="2">The sequence shown here is derived from an EMBL/GenBank/DDBJ whole genome shotgun (WGS) entry which is preliminary data.</text>
</comment>
<evidence type="ECO:0000256" key="1">
    <source>
        <dbReference type="SAM" id="MobiDB-lite"/>
    </source>
</evidence>
<dbReference type="Proteomes" id="UP000823775">
    <property type="component" value="Unassembled WGS sequence"/>
</dbReference>
<protein>
    <submittedName>
        <fullName evidence="2">Uncharacterized protein</fullName>
    </submittedName>
</protein>
<name>A0ABS8S8T5_DATST</name>
<evidence type="ECO:0000313" key="2">
    <source>
        <dbReference type="EMBL" id="MCD7455259.1"/>
    </source>
</evidence>
<feature type="region of interest" description="Disordered" evidence="1">
    <location>
        <begin position="62"/>
        <end position="83"/>
    </location>
</feature>
<sequence length="162" mass="18520">MRRCILRLQATVTHMRYTCKSWIKTCKMQVQHRCRSSWPSFLPHSYDSPVFRGCPPAFCRQADTRKAPSSSNSKGKGKTKATSASTNTRAAIIFCMPDMKAHYVICTGRSFITKKRFDLEGQGNEFPNITAQFSDRQWHMFVEPVLTYYPNLVPDNLGNLGM</sequence>
<proteinExistence type="predicted"/>